<keyword evidence="4" id="KW-0598">Phosphotransferase system</keyword>
<dbReference type="PROSITE" id="PS51098">
    <property type="entry name" value="PTS_EIIB_TYPE_1"/>
    <property type="match status" value="1"/>
</dbReference>
<feature type="domain" description="PTS EIIB type-1" evidence="7">
    <location>
        <begin position="5"/>
        <end position="55"/>
    </location>
</feature>
<dbReference type="EMBL" id="UFWD01000001">
    <property type="protein sequence ID" value="SUY23334.1"/>
    <property type="molecule type" value="Genomic_DNA"/>
</dbReference>
<proteinExistence type="predicted"/>
<evidence type="ECO:0000259" key="7">
    <source>
        <dbReference type="PROSITE" id="PS51098"/>
    </source>
</evidence>
<evidence type="ECO:0000256" key="4">
    <source>
        <dbReference type="ARBA" id="ARBA00022683"/>
    </source>
</evidence>
<dbReference type="Pfam" id="PF00367">
    <property type="entry name" value="PTS_EIIB"/>
    <property type="match status" value="1"/>
</dbReference>
<dbReference type="GO" id="GO:0009401">
    <property type="term" value="P:phosphoenolpyruvate-dependent sugar phosphotransferase system"/>
    <property type="evidence" value="ECO:0007669"/>
    <property type="project" value="UniProtKB-KW"/>
</dbReference>
<dbReference type="GO" id="GO:0008982">
    <property type="term" value="F:protein-N(PI)-phosphohistidine-sugar phosphotransferase activity"/>
    <property type="evidence" value="ECO:0007669"/>
    <property type="project" value="InterPro"/>
</dbReference>
<accession>A0A381I8Y0</accession>
<dbReference type="InterPro" id="IPR036878">
    <property type="entry name" value="Glu_permease_IIB"/>
</dbReference>
<organism evidence="8">
    <name type="scientific">Clostridioides difficile</name>
    <name type="common">Peptoclostridium difficile</name>
    <dbReference type="NCBI Taxonomy" id="1496"/>
    <lineage>
        <taxon>Bacteria</taxon>
        <taxon>Bacillati</taxon>
        <taxon>Bacillota</taxon>
        <taxon>Clostridia</taxon>
        <taxon>Peptostreptococcales</taxon>
        <taxon>Peptostreptococcaceae</taxon>
        <taxon>Clostridioides</taxon>
    </lineage>
</organism>
<evidence type="ECO:0000256" key="5">
    <source>
        <dbReference type="ARBA" id="ARBA00022777"/>
    </source>
</evidence>
<evidence type="ECO:0000256" key="1">
    <source>
        <dbReference type="ARBA" id="ARBA00022448"/>
    </source>
</evidence>
<dbReference type="InterPro" id="IPR050429">
    <property type="entry name" value="PTS_Glucose_EIICBA"/>
</dbReference>
<dbReference type="NCBIfam" id="TIGR00826">
    <property type="entry name" value="EIIB_glc"/>
    <property type="match status" value="1"/>
</dbReference>
<feature type="active site" description="Phosphocysteine intermediate; for EIIB activity" evidence="6">
    <location>
        <position position="27"/>
    </location>
</feature>
<dbReference type="GO" id="GO:0005886">
    <property type="term" value="C:plasma membrane"/>
    <property type="evidence" value="ECO:0007669"/>
    <property type="project" value="TreeGrafter"/>
</dbReference>
<gene>
    <name evidence="8" type="primary">ptsG_2</name>
    <name evidence="8" type="ORF">NCTC13307_01671</name>
</gene>
<dbReference type="InterPro" id="IPR018113">
    <property type="entry name" value="PTrfase_EIIB_Cys"/>
</dbReference>
<keyword evidence="3" id="KW-0808">Transferase</keyword>
<evidence type="ECO:0000313" key="8">
    <source>
        <dbReference type="EMBL" id="SUY23334.1"/>
    </source>
</evidence>
<keyword evidence="1" id="KW-0813">Transport</keyword>
<dbReference type="SUPFAM" id="SSF55604">
    <property type="entry name" value="Glucose permease domain IIB"/>
    <property type="match status" value="1"/>
</dbReference>
<dbReference type="InterPro" id="IPR001996">
    <property type="entry name" value="PTS_IIB_1"/>
</dbReference>
<evidence type="ECO:0000256" key="6">
    <source>
        <dbReference type="PROSITE-ProRule" id="PRU00421"/>
    </source>
</evidence>
<name>A0A381I8Y0_CLODI</name>
<protein>
    <submittedName>
        <fullName evidence="8">PTS system maltose and glucose-specific transporter subunit IIBC</fullName>
    </submittedName>
</protein>
<evidence type="ECO:0000256" key="3">
    <source>
        <dbReference type="ARBA" id="ARBA00022679"/>
    </source>
</evidence>
<dbReference type="PROSITE" id="PS01035">
    <property type="entry name" value="PTS_EIIB_TYPE_1_CYS"/>
    <property type="match status" value="1"/>
</dbReference>
<dbReference type="PANTHER" id="PTHR30009:SF24">
    <property type="entry name" value="PTS SYSTEM, IIBC COMPONENT"/>
    <property type="match status" value="1"/>
</dbReference>
<dbReference type="PANTHER" id="PTHR30009">
    <property type="entry name" value="CYTOCHROME C-TYPE SYNTHESIS PROTEIN AND PTS TRANSMEMBRANE COMPONENT"/>
    <property type="match status" value="1"/>
</dbReference>
<reference evidence="8" key="1">
    <citation type="submission" date="2018-06" db="EMBL/GenBank/DDBJ databases">
        <authorList>
            <consortium name="Pathogen Informatics"/>
            <person name="Doyle S."/>
        </authorList>
    </citation>
    <scope>NUCLEOTIDE SEQUENCE</scope>
    <source>
        <strain evidence="8">NCTC13307</strain>
    </source>
</reference>
<dbReference type="CDD" id="cd00212">
    <property type="entry name" value="PTS_IIB_glc"/>
    <property type="match status" value="1"/>
</dbReference>
<dbReference type="GO" id="GO:0090563">
    <property type="term" value="F:protein-phosphocysteine-sugar phosphotransferase activity"/>
    <property type="evidence" value="ECO:0007669"/>
    <property type="project" value="TreeGrafter"/>
</dbReference>
<keyword evidence="5" id="KW-0418">Kinase</keyword>
<dbReference type="AlphaFoldDB" id="A0A381I8Y0"/>
<sequence length="55" mass="6359">MEKPTKRALSIIKYLGGKDNIEDITNCITRLRVVVKDMSKVDENALKNIQVQWEL</sequence>
<keyword evidence="2" id="KW-0762">Sugar transport</keyword>
<evidence type="ECO:0000256" key="2">
    <source>
        <dbReference type="ARBA" id="ARBA00022597"/>
    </source>
</evidence>
<dbReference type="GO" id="GO:0016301">
    <property type="term" value="F:kinase activity"/>
    <property type="evidence" value="ECO:0007669"/>
    <property type="project" value="UniProtKB-KW"/>
</dbReference>
<dbReference type="Gene3D" id="3.30.1360.60">
    <property type="entry name" value="Glucose permease domain IIB"/>
    <property type="match status" value="1"/>
</dbReference>